<feature type="domain" description="Glycosyl transferase family 1" evidence="2">
    <location>
        <begin position="194"/>
        <end position="361"/>
    </location>
</feature>
<dbReference type="CDD" id="cd03801">
    <property type="entry name" value="GT4_PimA-like"/>
    <property type="match status" value="1"/>
</dbReference>
<name>A0A932M201_UNCTE</name>
<feature type="domain" description="Glycosyltransferase subfamily 4-like N-terminal" evidence="3">
    <location>
        <begin position="26"/>
        <end position="183"/>
    </location>
</feature>
<evidence type="ECO:0000313" key="5">
    <source>
        <dbReference type="Proteomes" id="UP000741360"/>
    </source>
</evidence>
<dbReference type="InterPro" id="IPR001296">
    <property type="entry name" value="Glyco_trans_1"/>
</dbReference>
<evidence type="ECO:0000313" key="4">
    <source>
        <dbReference type="EMBL" id="MBI3016357.1"/>
    </source>
</evidence>
<dbReference type="GO" id="GO:0016757">
    <property type="term" value="F:glycosyltransferase activity"/>
    <property type="evidence" value="ECO:0007669"/>
    <property type="project" value="InterPro"/>
</dbReference>
<dbReference type="AlphaFoldDB" id="A0A932M201"/>
<dbReference type="Gene3D" id="3.40.50.2000">
    <property type="entry name" value="Glycogen Phosphorylase B"/>
    <property type="match status" value="2"/>
</dbReference>
<gene>
    <name evidence="4" type="ORF">HYY65_15130</name>
</gene>
<proteinExistence type="predicted"/>
<dbReference type="PANTHER" id="PTHR45947:SF3">
    <property type="entry name" value="SULFOQUINOVOSYL TRANSFERASE SQD2"/>
    <property type="match status" value="1"/>
</dbReference>
<protein>
    <submittedName>
        <fullName evidence="4">Glycosyltransferase family 4 protein</fullName>
    </submittedName>
</protein>
<dbReference type="Proteomes" id="UP000741360">
    <property type="component" value="Unassembled WGS sequence"/>
</dbReference>
<reference evidence="4" key="1">
    <citation type="submission" date="2020-07" db="EMBL/GenBank/DDBJ databases">
        <title>Huge and variable diversity of episymbiotic CPR bacteria and DPANN archaea in groundwater ecosystems.</title>
        <authorList>
            <person name="He C.Y."/>
            <person name="Keren R."/>
            <person name="Whittaker M."/>
            <person name="Farag I.F."/>
            <person name="Doudna J."/>
            <person name="Cate J.H.D."/>
            <person name="Banfield J.F."/>
        </authorList>
    </citation>
    <scope>NUCLEOTIDE SEQUENCE</scope>
    <source>
        <strain evidence="4">NC_groundwater_717_Ag_S-0.2um_59_8</strain>
    </source>
</reference>
<evidence type="ECO:0000256" key="1">
    <source>
        <dbReference type="SAM" id="MobiDB-lite"/>
    </source>
</evidence>
<accession>A0A932M201</accession>
<dbReference type="Pfam" id="PF00534">
    <property type="entry name" value="Glycos_transf_1"/>
    <property type="match status" value="1"/>
</dbReference>
<evidence type="ECO:0000259" key="2">
    <source>
        <dbReference type="Pfam" id="PF00534"/>
    </source>
</evidence>
<comment type="caution">
    <text evidence="4">The sequence shown here is derived from an EMBL/GenBank/DDBJ whole genome shotgun (WGS) entry which is preliminary data.</text>
</comment>
<dbReference type="InterPro" id="IPR050194">
    <property type="entry name" value="Glycosyltransferase_grp1"/>
</dbReference>
<dbReference type="Pfam" id="PF13439">
    <property type="entry name" value="Glyco_transf_4"/>
    <property type="match status" value="1"/>
</dbReference>
<dbReference type="EMBL" id="JACPSX010000294">
    <property type="protein sequence ID" value="MBI3016357.1"/>
    <property type="molecule type" value="Genomic_DNA"/>
</dbReference>
<organism evidence="4 5">
    <name type="scientific">Tectimicrobiota bacterium</name>
    <dbReference type="NCBI Taxonomy" id="2528274"/>
    <lineage>
        <taxon>Bacteria</taxon>
        <taxon>Pseudomonadati</taxon>
        <taxon>Nitrospinota/Tectimicrobiota group</taxon>
        <taxon>Candidatus Tectimicrobiota</taxon>
    </lineage>
</organism>
<dbReference type="InterPro" id="IPR028098">
    <property type="entry name" value="Glyco_trans_4-like_N"/>
</dbReference>
<feature type="region of interest" description="Disordered" evidence="1">
    <location>
        <begin position="383"/>
        <end position="414"/>
    </location>
</feature>
<dbReference type="SUPFAM" id="SSF53756">
    <property type="entry name" value="UDP-Glycosyltransferase/glycogen phosphorylase"/>
    <property type="match status" value="1"/>
</dbReference>
<evidence type="ECO:0000259" key="3">
    <source>
        <dbReference type="Pfam" id="PF13439"/>
    </source>
</evidence>
<sequence length="414" mass="45640">MSLRNPEASGRPLKVAMYNVTAAARIGGVESFVWGASSALARLGHEIHIFTGRGGHLEPHPDGVRVFSYPFLPRHRIPNLGSRFRKLGERLSFAARALPDVIRERYDVLHIHKPYDLPVAVLAKRFSGVRVMLGCHGRDFFCTDRLWFRCVDAAVSCSEFNARQVQDRYGVLPAVIYNGIDPEEFRPLPADTSLREDLGFRAEEQVILYVGRLIGWKGVSHLIVALNLVVQRRSAVRLLILGDGEERRNLENLGGNLGLSEKIVFAGPVPRARLPRYLALADVFVLPSIADETFGISLCEAMACGVAAVATRVGGIPEVAEDRLTGFFTEPGDAAGMAEKILLLLADPELRGRMGREGRQRVLARFTWDRVARALENEYYNLSKSPSPHAGGRGEPACRARGAGRGEGDVRNRT</sequence>
<feature type="compositionally biased region" description="Basic and acidic residues" evidence="1">
    <location>
        <begin position="404"/>
        <end position="414"/>
    </location>
</feature>
<dbReference type="PANTHER" id="PTHR45947">
    <property type="entry name" value="SULFOQUINOVOSYL TRANSFERASE SQD2"/>
    <property type="match status" value="1"/>
</dbReference>